<reference evidence="14 15" key="1">
    <citation type="submission" date="2018-08" db="EMBL/GenBank/DDBJ databases">
        <title>Aeromicrobium sp. M2KJ-4, whole genome shotgun sequence.</title>
        <authorList>
            <person name="Tuo L."/>
        </authorList>
    </citation>
    <scope>NUCLEOTIDE SEQUENCE [LARGE SCALE GENOMIC DNA]</scope>
    <source>
        <strain evidence="14 15">M2KJ-4</strain>
    </source>
</reference>
<dbReference type="Gene3D" id="1.10.3110.10">
    <property type="entry name" value="protoporphyrinogen ix oxidase, domain 3"/>
    <property type="match status" value="1"/>
</dbReference>
<keyword evidence="9 12" id="KW-0274">FAD</keyword>
<dbReference type="GO" id="GO:0005737">
    <property type="term" value="C:cytoplasm"/>
    <property type="evidence" value="ECO:0007669"/>
    <property type="project" value="UniProtKB-SubCell"/>
</dbReference>
<dbReference type="OrthoDB" id="4496419at2"/>
<organism evidence="14 15">
    <name type="scientific">Aeromicrobium endophyticum</name>
    <dbReference type="NCBI Taxonomy" id="2292704"/>
    <lineage>
        <taxon>Bacteria</taxon>
        <taxon>Bacillati</taxon>
        <taxon>Actinomycetota</taxon>
        <taxon>Actinomycetes</taxon>
        <taxon>Propionibacteriales</taxon>
        <taxon>Nocardioidaceae</taxon>
        <taxon>Aeromicrobium</taxon>
    </lineage>
</organism>
<evidence type="ECO:0000256" key="9">
    <source>
        <dbReference type="ARBA" id="ARBA00022827"/>
    </source>
</evidence>
<evidence type="ECO:0000256" key="10">
    <source>
        <dbReference type="ARBA" id="ARBA00023002"/>
    </source>
</evidence>
<comment type="subcellular location">
    <subcellularLocation>
        <location evidence="12">Cytoplasm</location>
    </subcellularLocation>
</comment>
<dbReference type="AlphaFoldDB" id="A0A371P2Z9"/>
<dbReference type="InterPro" id="IPR002937">
    <property type="entry name" value="Amino_oxidase"/>
</dbReference>
<comment type="pathway">
    <text evidence="4 12">Porphyrin-containing compound metabolism; protoheme biosynthesis.</text>
</comment>
<dbReference type="Proteomes" id="UP000265581">
    <property type="component" value="Unassembled WGS sequence"/>
</dbReference>
<comment type="cofactor">
    <cofactor evidence="2 12">
        <name>FAD</name>
        <dbReference type="ChEBI" id="CHEBI:57692"/>
    </cofactor>
</comment>
<comment type="catalytic activity">
    <reaction evidence="1">
        <text>coproporphyrinogen III + 3 O2 = coproporphyrin III + 3 H2O2</text>
        <dbReference type="Rhea" id="RHEA:43436"/>
        <dbReference type="ChEBI" id="CHEBI:15379"/>
        <dbReference type="ChEBI" id="CHEBI:16240"/>
        <dbReference type="ChEBI" id="CHEBI:57309"/>
        <dbReference type="ChEBI" id="CHEBI:131725"/>
        <dbReference type="EC" id="1.3.3.15"/>
    </reaction>
    <physiologicalReaction direction="left-to-right" evidence="1">
        <dbReference type="Rhea" id="RHEA:43437"/>
    </physiologicalReaction>
</comment>
<dbReference type="RefSeq" id="WP_119704555.1">
    <property type="nucleotide sequence ID" value="NZ_JBHSOI010000002.1"/>
</dbReference>
<dbReference type="Gene3D" id="3.50.50.60">
    <property type="entry name" value="FAD/NAD(P)-binding domain"/>
    <property type="match status" value="1"/>
</dbReference>
<evidence type="ECO:0000313" key="15">
    <source>
        <dbReference type="Proteomes" id="UP000265581"/>
    </source>
</evidence>
<protein>
    <recommendedName>
        <fullName evidence="7 12">Coproporphyrinogen III oxidase</fullName>
        <ecNumber evidence="6 12">1.3.3.15</ecNumber>
    </recommendedName>
</protein>
<feature type="domain" description="Amine oxidase" evidence="13">
    <location>
        <begin position="10"/>
        <end position="436"/>
    </location>
</feature>
<dbReference type="NCBIfam" id="TIGR00562">
    <property type="entry name" value="proto_IX_ox"/>
    <property type="match status" value="1"/>
</dbReference>
<dbReference type="EMBL" id="QUBR01000002">
    <property type="protein sequence ID" value="REK69958.1"/>
    <property type="molecule type" value="Genomic_DNA"/>
</dbReference>
<dbReference type="UniPathway" id="UPA00252"/>
<dbReference type="InterPro" id="IPR050464">
    <property type="entry name" value="Zeta_carotene_desat/Oxidored"/>
</dbReference>
<evidence type="ECO:0000256" key="12">
    <source>
        <dbReference type="RuleBase" id="RU364052"/>
    </source>
</evidence>
<evidence type="ECO:0000256" key="7">
    <source>
        <dbReference type="ARBA" id="ARBA00019046"/>
    </source>
</evidence>
<comment type="function">
    <text evidence="3 12">Involved in coproporphyrin-dependent heme b biosynthesis. Catalyzes the oxidation of coproporphyrinogen III to coproporphyrin III.</text>
</comment>
<gene>
    <name evidence="14" type="primary">hemG</name>
    <name evidence="14" type="ORF">DX116_12270</name>
</gene>
<evidence type="ECO:0000256" key="5">
    <source>
        <dbReference type="ARBA" id="ARBA00008310"/>
    </source>
</evidence>
<accession>A0A371P2Z9</accession>
<evidence type="ECO:0000313" key="14">
    <source>
        <dbReference type="EMBL" id="REK69958.1"/>
    </source>
</evidence>
<dbReference type="Gene3D" id="3.90.660.20">
    <property type="entry name" value="Protoporphyrinogen oxidase, mitochondrial, domain 2"/>
    <property type="match status" value="1"/>
</dbReference>
<dbReference type="PANTHER" id="PTHR42923:SF3">
    <property type="entry name" value="PROTOPORPHYRINOGEN OXIDASE"/>
    <property type="match status" value="1"/>
</dbReference>
<dbReference type="InterPro" id="IPR004572">
    <property type="entry name" value="Protoporphyrinogen_oxidase"/>
</dbReference>
<dbReference type="GO" id="GO:0004729">
    <property type="term" value="F:oxygen-dependent protoporphyrinogen oxidase activity"/>
    <property type="evidence" value="ECO:0007669"/>
    <property type="project" value="UniProtKB-UniRule"/>
</dbReference>
<dbReference type="InterPro" id="IPR036188">
    <property type="entry name" value="FAD/NAD-bd_sf"/>
</dbReference>
<dbReference type="PANTHER" id="PTHR42923">
    <property type="entry name" value="PROTOPORPHYRINOGEN OXIDASE"/>
    <property type="match status" value="1"/>
</dbReference>
<sequence length="443" mass="45376">MRVVVVGGGMAGLAAAHELATSGAEVVVLEGSDRLGGKLRLGEVGGLTLDLGAESVLARRPEGLDLIRGVGLDDRVVHPETITASIWTHGALRPMPPTVMGIPADPAALAASGIADMPEARVLPVPDHDVSVAEFVTERLGRDVLDRLVEPLLGGVYAGHTDQLSLRATTPQIAALGEDLVAAAAEHRAAATATGPVFAGLVGGVGQLPAAVAAADGIEVRLSATVRDATRTADGWRLSVGPTTDVETVVVDAVVVAVPAPAAARLLAEEAPDAAFALAAVDYASMAIITFVFDDAVVPEGSGFLVPPVDRTFIKAATVSSNKWGWVGDSGRTVIRTSVGRAGDTTLLQHDDGDLGRRALADLRSALGTLPDPADQLVQRWGGALPQYDVGHLDRVETVERSVATVPGLEVCGAAYRGVGIPAVIASGRAAARRLLDAGMIES</sequence>
<keyword evidence="15" id="KW-1185">Reference proteome</keyword>
<keyword evidence="11 12" id="KW-0350">Heme biosynthesis</keyword>
<evidence type="ECO:0000256" key="3">
    <source>
        <dbReference type="ARBA" id="ARBA00002185"/>
    </source>
</evidence>
<keyword evidence="10 12" id="KW-0560">Oxidoreductase</keyword>
<keyword evidence="8 12" id="KW-0285">Flavoprotein</keyword>
<keyword evidence="12" id="KW-0963">Cytoplasm</keyword>
<name>A0A371P2Z9_9ACTN</name>
<evidence type="ECO:0000256" key="8">
    <source>
        <dbReference type="ARBA" id="ARBA00022630"/>
    </source>
</evidence>
<evidence type="ECO:0000256" key="6">
    <source>
        <dbReference type="ARBA" id="ARBA00012402"/>
    </source>
</evidence>
<evidence type="ECO:0000256" key="1">
    <source>
        <dbReference type="ARBA" id="ARBA00001755"/>
    </source>
</evidence>
<evidence type="ECO:0000259" key="13">
    <source>
        <dbReference type="Pfam" id="PF01593"/>
    </source>
</evidence>
<dbReference type="Pfam" id="PF01593">
    <property type="entry name" value="Amino_oxidase"/>
    <property type="match status" value="1"/>
</dbReference>
<comment type="caution">
    <text evidence="14">The sequence shown here is derived from an EMBL/GenBank/DDBJ whole genome shotgun (WGS) entry which is preliminary data.</text>
</comment>
<proteinExistence type="inferred from homology"/>
<comment type="similarity">
    <text evidence="5 12">Belongs to the protoporphyrinogen/coproporphyrinogen oxidase family. Coproporphyrinogen III oxidase subfamily.</text>
</comment>
<dbReference type="SUPFAM" id="SSF51905">
    <property type="entry name" value="FAD/NAD(P)-binding domain"/>
    <property type="match status" value="1"/>
</dbReference>
<dbReference type="EC" id="1.3.3.15" evidence="6 12"/>
<evidence type="ECO:0000256" key="4">
    <source>
        <dbReference type="ARBA" id="ARBA00004744"/>
    </source>
</evidence>
<evidence type="ECO:0000256" key="11">
    <source>
        <dbReference type="ARBA" id="ARBA00023133"/>
    </source>
</evidence>
<dbReference type="SUPFAM" id="SSF54373">
    <property type="entry name" value="FAD-linked reductases, C-terminal domain"/>
    <property type="match status" value="1"/>
</dbReference>
<evidence type="ECO:0000256" key="2">
    <source>
        <dbReference type="ARBA" id="ARBA00001974"/>
    </source>
</evidence>
<dbReference type="GO" id="GO:0006783">
    <property type="term" value="P:heme biosynthetic process"/>
    <property type="evidence" value="ECO:0007669"/>
    <property type="project" value="UniProtKB-UniRule"/>
</dbReference>